<dbReference type="Proteomes" id="UP000184147">
    <property type="component" value="Unassembled WGS sequence"/>
</dbReference>
<dbReference type="AlphaFoldDB" id="A0A1M5AUU5"/>
<dbReference type="STRING" id="1124188.SAMN05444377_1073"/>
<protein>
    <submittedName>
        <fullName evidence="1">Uncharacterized protein</fullName>
    </submittedName>
</protein>
<dbReference type="EMBL" id="FQVQ01000007">
    <property type="protein sequence ID" value="SHF33993.1"/>
    <property type="molecule type" value="Genomic_DNA"/>
</dbReference>
<evidence type="ECO:0000313" key="1">
    <source>
        <dbReference type="EMBL" id="SHF33993.1"/>
    </source>
</evidence>
<gene>
    <name evidence="1" type="ORF">SAMN05444377_1073</name>
</gene>
<proteinExistence type="predicted"/>
<evidence type="ECO:0000313" key="2">
    <source>
        <dbReference type="Proteomes" id="UP000184147"/>
    </source>
</evidence>
<keyword evidence="2" id="KW-1185">Reference proteome</keyword>
<name>A0A1M5AUU5_9FLAO</name>
<accession>A0A1M5AUU5</accession>
<reference evidence="1 2" key="1">
    <citation type="submission" date="2016-11" db="EMBL/GenBank/DDBJ databases">
        <authorList>
            <person name="Jaros S."/>
            <person name="Januszkiewicz K."/>
            <person name="Wedrychowicz H."/>
        </authorList>
    </citation>
    <scope>NUCLEOTIDE SEQUENCE [LARGE SCALE GENOMIC DNA]</scope>
    <source>
        <strain evidence="1 2">DSM 25660</strain>
    </source>
</reference>
<sequence>MGILAISCGKAMDANHSDVNQSDANQHNSIDKVIVYQDDVYDSIPKGKIVYHTAWGNSVDRLKPKFNIQFCKDNFQFPYYFPATEQLKGIPKQSKKIIINKHLQPALQTAYSMNYDNGGRISHFSITGPSTIYSCNFVYDKQNRIHQILDDTKRIVIFYTSLDNIESISEISASGRTTKSLKFEYTYVAFPRH</sequence>
<organism evidence="1 2">
    <name type="scientific">Flavobacterium fontis</name>
    <dbReference type="NCBI Taxonomy" id="1124188"/>
    <lineage>
        <taxon>Bacteria</taxon>
        <taxon>Pseudomonadati</taxon>
        <taxon>Bacteroidota</taxon>
        <taxon>Flavobacteriia</taxon>
        <taxon>Flavobacteriales</taxon>
        <taxon>Flavobacteriaceae</taxon>
        <taxon>Flavobacterium</taxon>
    </lineage>
</organism>